<gene>
    <name evidence="5" type="primary">rpmC</name>
    <name evidence="6" type="ORF">BWY43_00343</name>
</gene>
<dbReference type="EMBL" id="MWBO01000021">
    <property type="protein sequence ID" value="OQA52781.1"/>
    <property type="molecule type" value="Genomic_DNA"/>
</dbReference>
<evidence type="ECO:0000256" key="2">
    <source>
        <dbReference type="ARBA" id="ARBA00022980"/>
    </source>
</evidence>
<evidence type="ECO:0000256" key="1">
    <source>
        <dbReference type="ARBA" id="ARBA00009254"/>
    </source>
</evidence>
<evidence type="ECO:0000256" key="3">
    <source>
        <dbReference type="ARBA" id="ARBA00023274"/>
    </source>
</evidence>
<accession>A0A1V5SF13</accession>
<protein>
    <recommendedName>
        <fullName evidence="4 5">Large ribosomal subunit protein uL29</fullName>
    </recommendedName>
</protein>
<reference evidence="6" key="1">
    <citation type="submission" date="2017-02" db="EMBL/GenBank/DDBJ databases">
        <title>Delving into the versatile metabolic prowess of the omnipresent phylum Bacteroidetes.</title>
        <authorList>
            <person name="Nobu M.K."/>
            <person name="Mei R."/>
            <person name="Narihiro T."/>
            <person name="Kuroda K."/>
            <person name="Liu W.-T."/>
        </authorList>
    </citation>
    <scope>NUCLEOTIDE SEQUENCE</scope>
    <source>
        <strain evidence="6">ADurb.Bin280</strain>
    </source>
</reference>
<keyword evidence="2 5" id="KW-0689">Ribosomal protein</keyword>
<dbReference type="HAMAP" id="MF_00374">
    <property type="entry name" value="Ribosomal_uL29"/>
    <property type="match status" value="1"/>
</dbReference>
<evidence type="ECO:0000256" key="4">
    <source>
        <dbReference type="ARBA" id="ARBA00035204"/>
    </source>
</evidence>
<keyword evidence="3 5" id="KW-0687">Ribonucleoprotein</keyword>
<dbReference type="GO" id="GO:1990904">
    <property type="term" value="C:ribonucleoprotein complex"/>
    <property type="evidence" value="ECO:0007669"/>
    <property type="project" value="UniProtKB-KW"/>
</dbReference>
<dbReference type="InterPro" id="IPR036049">
    <property type="entry name" value="Ribosomal_uL29_sf"/>
</dbReference>
<dbReference type="SUPFAM" id="SSF46561">
    <property type="entry name" value="Ribosomal protein L29 (L29p)"/>
    <property type="match status" value="1"/>
</dbReference>
<dbReference type="GO" id="GO:0006412">
    <property type="term" value="P:translation"/>
    <property type="evidence" value="ECO:0007669"/>
    <property type="project" value="UniProtKB-UniRule"/>
</dbReference>
<dbReference type="GO" id="GO:0005840">
    <property type="term" value="C:ribosome"/>
    <property type="evidence" value="ECO:0007669"/>
    <property type="project" value="UniProtKB-KW"/>
</dbReference>
<organism evidence="6">
    <name type="scientific">candidate division WS2 bacterium ADurb.Bin280</name>
    <dbReference type="NCBI Taxonomy" id="1852829"/>
    <lineage>
        <taxon>Bacteria</taxon>
        <taxon>candidate division WS2</taxon>
    </lineage>
</organism>
<dbReference type="NCBIfam" id="TIGR00012">
    <property type="entry name" value="L29"/>
    <property type="match status" value="1"/>
</dbReference>
<dbReference type="Proteomes" id="UP000485367">
    <property type="component" value="Unassembled WGS sequence"/>
</dbReference>
<dbReference type="InterPro" id="IPR001854">
    <property type="entry name" value="Ribosomal_uL29"/>
</dbReference>
<dbReference type="Gene3D" id="1.10.287.310">
    <property type="match status" value="1"/>
</dbReference>
<dbReference type="AlphaFoldDB" id="A0A1V5SF13"/>
<comment type="similarity">
    <text evidence="1 5">Belongs to the universal ribosomal protein uL29 family.</text>
</comment>
<evidence type="ECO:0000256" key="5">
    <source>
        <dbReference type="HAMAP-Rule" id="MF_00374"/>
    </source>
</evidence>
<dbReference type="Pfam" id="PF00831">
    <property type="entry name" value="Ribosomal_L29"/>
    <property type="match status" value="1"/>
</dbReference>
<proteinExistence type="inferred from homology"/>
<name>A0A1V5SF13_9BACT</name>
<sequence length="73" mass="8543">MKSKTQEFRKLSYKDLLVRCDQIERELFNLRAKSATGAENSSKTIKQLRYDLSTAKTVANEKKYEELIERKNG</sequence>
<dbReference type="GO" id="GO:0003735">
    <property type="term" value="F:structural constituent of ribosome"/>
    <property type="evidence" value="ECO:0007669"/>
    <property type="project" value="InterPro"/>
</dbReference>
<comment type="caution">
    <text evidence="6">The sequence shown here is derived from an EMBL/GenBank/DDBJ whole genome shotgun (WGS) entry which is preliminary data.</text>
</comment>
<evidence type="ECO:0000313" key="6">
    <source>
        <dbReference type="EMBL" id="OQA52781.1"/>
    </source>
</evidence>